<evidence type="ECO:0000313" key="2">
    <source>
        <dbReference type="Proteomes" id="UP000198736"/>
    </source>
</evidence>
<dbReference type="RefSeq" id="WP_090896405.1">
    <property type="nucleotide sequence ID" value="NZ_CZPZ01000012.1"/>
</dbReference>
<reference evidence="2" key="1">
    <citation type="submission" date="2015-10" db="EMBL/GenBank/DDBJ databases">
        <authorList>
            <person name="Luecker S."/>
            <person name="Luecker S."/>
        </authorList>
    </citation>
    <scope>NUCLEOTIDE SEQUENCE [LARGE SCALE GENOMIC DNA]</scope>
</reference>
<name>A0A0S4LB16_9BACT</name>
<sequence>MRLTIAIPEAQVVEAPTLLRMVRMAPACDVEADEQGASYVALFDDFPESIDIVMRLIEEAWDLRDVHITLEGRPVASRINFYAVLRCYHESLGAPDADAYCLQQAEKVGTDGGCPDRSCVSHCQFMCSRCVGVSRHLGANLIPIQLLELARRAEVDWCPNLRIAKVDA</sequence>
<gene>
    <name evidence="1" type="ORF">COMA2_20027</name>
</gene>
<dbReference type="EMBL" id="CZPZ01000012">
    <property type="protein sequence ID" value="CUS34988.1"/>
    <property type="molecule type" value="Genomic_DNA"/>
</dbReference>
<dbReference type="OrthoDB" id="9797328at2"/>
<proteinExistence type="predicted"/>
<organism evidence="1 2">
    <name type="scientific">Candidatus Nitrospira nitrificans</name>
    <dbReference type="NCBI Taxonomy" id="1742973"/>
    <lineage>
        <taxon>Bacteria</taxon>
        <taxon>Pseudomonadati</taxon>
        <taxon>Nitrospirota</taxon>
        <taxon>Nitrospiria</taxon>
        <taxon>Nitrospirales</taxon>
        <taxon>Nitrospiraceae</taxon>
        <taxon>Nitrospira</taxon>
    </lineage>
</organism>
<dbReference type="Proteomes" id="UP000198736">
    <property type="component" value="Unassembled WGS sequence"/>
</dbReference>
<evidence type="ECO:0000313" key="1">
    <source>
        <dbReference type="EMBL" id="CUS34988.1"/>
    </source>
</evidence>
<dbReference type="STRING" id="1742973.COMA2_20027"/>
<accession>A0A0S4LB16</accession>
<keyword evidence="2" id="KW-1185">Reference proteome</keyword>
<protein>
    <submittedName>
        <fullName evidence="1">Uncharacterized protein</fullName>
    </submittedName>
</protein>
<dbReference type="AlphaFoldDB" id="A0A0S4LB16"/>